<accession>A0A4E0QYY8</accession>
<dbReference type="InterPro" id="IPR011011">
    <property type="entry name" value="Znf_FYVE_PHD"/>
</dbReference>
<reference evidence="1" key="1">
    <citation type="submission" date="2019-03" db="EMBL/GenBank/DDBJ databases">
        <title>Improved annotation for the trematode Fasciola hepatica.</title>
        <authorList>
            <person name="Choi Y.-J."/>
            <person name="Martin J."/>
            <person name="Mitreva M."/>
        </authorList>
    </citation>
    <scope>NUCLEOTIDE SEQUENCE [LARGE SCALE GENOMIC DNA]</scope>
</reference>
<dbReference type="AlphaFoldDB" id="A0A4E0QYY8"/>
<name>A0A4E0QYY8_FASHE</name>
<keyword evidence="2" id="KW-1185">Reference proteome</keyword>
<evidence type="ECO:0000313" key="2">
    <source>
        <dbReference type="Proteomes" id="UP000230066"/>
    </source>
</evidence>
<dbReference type="SUPFAM" id="SSF57903">
    <property type="entry name" value="FYVE/PHD zinc finger"/>
    <property type="match status" value="1"/>
</dbReference>
<proteinExistence type="predicted"/>
<dbReference type="Gene3D" id="3.30.40.10">
    <property type="entry name" value="Zinc/RING finger domain, C3HC4 (zinc finger)"/>
    <property type="match status" value="1"/>
</dbReference>
<comment type="caution">
    <text evidence="1">The sequence shown here is derived from an EMBL/GenBank/DDBJ whole genome shotgun (WGS) entry which is preliminary data.</text>
</comment>
<evidence type="ECO:0000313" key="1">
    <source>
        <dbReference type="EMBL" id="THD18531.1"/>
    </source>
</evidence>
<sequence>MASVNEGDRIANAECVVKDLVNALTMLGEADYQYWHNQLSVLSGVLRIRPDVKLMYQLPGFASPVAVESSEDISKVTASSKLPAAMWQPVASTSQKCPADIGRGNSILTECDIAVENVGAPSKHSQSIAFRKLRSQTAGQFKTESKRRKLEVPSSPIRQDVCIVCRKIDPDVNLDENTEWVQCDRCDRWSHKHCAANYNHPWYYCVHCIAQ</sequence>
<dbReference type="InterPro" id="IPR013083">
    <property type="entry name" value="Znf_RING/FYVE/PHD"/>
</dbReference>
<dbReference type="EMBL" id="JXXN02010331">
    <property type="protein sequence ID" value="THD18531.1"/>
    <property type="molecule type" value="Genomic_DNA"/>
</dbReference>
<organism evidence="1 2">
    <name type="scientific">Fasciola hepatica</name>
    <name type="common">Liver fluke</name>
    <dbReference type="NCBI Taxonomy" id="6192"/>
    <lineage>
        <taxon>Eukaryota</taxon>
        <taxon>Metazoa</taxon>
        <taxon>Spiralia</taxon>
        <taxon>Lophotrochozoa</taxon>
        <taxon>Platyhelminthes</taxon>
        <taxon>Trematoda</taxon>
        <taxon>Digenea</taxon>
        <taxon>Plagiorchiida</taxon>
        <taxon>Echinostomata</taxon>
        <taxon>Echinostomatoidea</taxon>
        <taxon>Fasciolidae</taxon>
        <taxon>Fasciola</taxon>
    </lineage>
</organism>
<gene>
    <name evidence="1" type="ORF">D915_010881</name>
</gene>
<protein>
    <recommendedName>
        <fullName evidence="3">Zinc finger PHD-type domain-containing protein</fullName>
    </recommendedName>
</protein>
<evidence type="ECO:0008006" key="3">
    <source>
        <dbReference type="Google" id="ProtNLM"/>
    </source>
</evidence>
<dbReference type="Proteomes" id="UP000230066">
    <property type="component" value="Unassembled WGS sequence"/>
</dbReference>